<name>A0A965ZFI0_9SPHI</name>
<keyword evidence="3 4" id="KW-0408">Iron</keyword>
<reference evidence="6" key="2">
    <citation type="submission" date="2020-10" db="EMBL/GenBank/DDBJ databases">
        <title>Mucilaginibacter sp. nov., isolated from soil.</title>
        <authorList>
            <person name="Jeon C.O."/>
        </authorList>
    </citation>
    <scope>NUCLEOTIDE SEQUENCE</scope>
    <source>
        <strain evidence="6">R11</strain>
    </source>
</reference>
<dbReference type="RefSeq" id="WP_166585236.1">
    <property type="nucleotide sequence ID" value="NZ_WWEO01000041.1"/>
</dbReference>
<protein>
    <submittedName>
        <fullName evidence="6">C-type cytochrome</fullName>
    </submittedName>
</protein>
<dbReference type="PANTHER" id="PTHR35008">
    <property type="entry name" value="BLL4482 PROTEIN-RELATED"/>
    <property type="match status" value="1"/>
</dbReference>
<dbReference type="SUPFAM" id="SSF46626">
    <property type="entry name" value="Cytochrome c"/>
    <property type="match status" value="2"/>
</dbReference>
<feature type="domain" description="Cytochrome c" evidence="5">
    <location>
        <begin position="195"/>
        <end position="311"/>
    </location>
</feature>
<keyword evidence="7" id="KW-1185">Reference proteome</keyword>
<keyword evidence="2 4" id="KW-0479">Metal-binding</keyword>
<dbReference type="Pfam" id="PF00034">
    <property type="entry name" value="Cytochrom_C"/>
    <property type="match status" value="1"/>
</dbReference>
<proteinExistence type="predicted"/>
<sequence>MKALKVTGVILLVLLAIVFAAGTYVKVALPNTGPAPQLKIERTAQRIQRGEYLAKNVSVCMDCHSTRNWGEYAGPMIPATLGNGGEKFDQQMGFPGVFYAPNITPYALKTWSDGEVFRAITTGVSKEGKALFPLMPWGHVGKMDREDVYSIIAYLRTIPEIKKDVPESKPDFPVNFIINTMPHAASFTTIPSEEDTVKYGAYLVNASGCVDCHSQTDKGAIVSGTEFGGGMVFKQPAGIVKSPNITSDKATGIGNWSKGMFVQRFKALNGKEAEAVKLSPKDLNTPMPWYMYSGMKQTDLEAIYAYLRSIKPIKHQVTKFQKI</sequence>
<evidence type="ECO:0000313" key="7">
    <source>
        <dbReference type="Proteomes" id="UP000638732"/>
    </source>
</evidence>
<reference evidence="6" key="1">
    <citation type="submission" date="2020-01" db="EMBL/GenBank/DDBJ databases">
        <authorList>
            <person name="Seo Y.L."/>
        </authorList>
    </citation>
    <scope>NUCLEOTIDE SEQUENCE</scope>
    <source>
        <strain evidence="6">R11</strain>
    </source>
</reference>
<evidence type="ECO:0000256" key="1">
    <source>
        <dbReference type="ARBA" id="ARBA00022617"/>
    </source>
</evidence>
<evidence type="ECO:0000259" key="5">
    <source>
        <dbReference type="PROSITE" id="PS51007"/>
    </source>
</evidence>
<dbReference type="PANTHER" id="PTHR35008:SF8">
    <property type="entry name" value="ALCOHOL DEHYDROGENASE CYTOCHROME C SUBUNIT"/>
    <property type="match status" value="1"/>
</dbReference>
<evidence type="ECO:0000256" key="3">
    <source>
        <dbReference type="ARBA" id="ARBA00023004"/>
    </source>
</evidence>
<dbReference type="InterPro" id="IPR036909">
    <property type="entry name" value="Cyt_c-like_dom_sf"/>
</dbReference>
<evidence type="ECO:0000313" key="6">
    <source>
        <dbReference type="EMBL" id="NCD69253.1"/>
    </source>
</evidence>
<evidence type="ECO:0000256" key="2">
    <source>
        <dbReference type="ARBA" id="ARBA00022723"/>
    </source>
</evidence>
<dbReference type="EMBL" id="WWEO01000041">
    <property type="protein sequence ID" value="NCD69253.1"/>
    <property type="molecule type" value="Genomic_DNA"/>
</dbReference>
<keyword evidence="1 4" id="KW-0349">Heme</keyword>
<dbReference type="Proteomes" id="UP000638732">
    <property type="component" value="Unassembled WGS sequence"/>
</dbReference>
<gene>
    <name evidence="6" type="ORF">GSY63_07780</name>
</gene>
<dbReference type="InterPro" id="IPR009056">
    <property type="entry name" value="Cyt_c-like_dom"/>
</dbReference>
<dbReference type="InterPro" id="IPR051459">
    <property type="entry name" value="Cytochrome_c-type_DH"/>
</dbReference>
<organism evidence="6 7">
    <name type="scientific">Mucilaginibacter agri</name>
    <dbReference type="NCBI Taxonomy" id="2695265"/>
    <lineage>
        <taxon>Bacteria</taxon>
        <taxon>Pseudomonadati</taxon>
        <taxon>Bacteroidota</taxon>
        <taxon>Sphingobacteriia</taxon>
        <taxon>Sphingobacteriales</taxon>
        <taxon>Sphingobacteriaceae</taxon>
        <taxon>Mucilaginibacter</taxon>
    </lineage>
</organism>
<dbReference type="PROSITE" id="PS51007">
    <property type="entry name" value="CYTC"/>
    <property type="match status" value="2"/>
</dbReference>
<accession>A0A965ZFI0</accession>
<dbReference type="Gene3D" id="1.10.760.10">
    <property type="entry name" value="Cytochrome c-like domain"/>
    <property type="match status" value="2"/>
</dbReference>
<dbReference type="GO" id="GO:0020037">
    <property type="term" value="F:heme binding"/>
    <property type="evidence" value="ECO:0007669"/>
    <property type="project" value="InterPro"/>
</dbReference>
<feature type="domain" description="Cytochrome c" evidence="5">
    <location>
        <begin position="45"/>
        <end position="159"/>
    </location>
</feature>
<dbReference type="GO" id="GO:0046872">
    <property type="term" value="F:metal ion binding"/>
    <property type="evidence" value="ECO:0007669"/>
    <property type="project" value="UniProtKB-KW"/>
</dbReference>
<evidence type="ECO:0000256" key="4">
    <source>
        <dbReference type="PROSITE-ProRule" id="PRU00433"/>
    </source>
</evidence>
<dbReference type="AlphaFoldDB" id="A0A965ZFI0"/>
<dbReference type="GO" id="GO:0009055">
    <property type="term" value="F:electron transfer activity"/>
    <property type="evidence" value="ECO:0007669"/>
    <property type="project" value="InterPro"/>
</dbReference>
<comment type="caution">
    <text evidence="6">The sequence shown here is derived from an EMBL/GenBank/DDBJ whole genome shotgun (WGS) entry which is preliminary data.</text>
</comment>